<dbReference type="GO" id="GO:0005524">
    <property type="term" value="F:ATP binding"/>
    <property type="evidence" value="ECO:0007669"/>
    <property type="project" value="UniProtKB-KW"/>
</dbReference>
<dbReference type="InterPro" id="IPR027417">
    <property type="entry name" value="P-loop_NTPase"/>
</dbReference>
<evidence type="ECO:0000256" key="2">
    <source>
        <dbReference type="ARBA" id="ARBA00022840"/>
    </source>
</evidence>
<dbReference type="InterPro" id="IPR050625">
    <property type="entry name" value="ParA/MinD_ATPase"/>
</dbReference>
<dbReference type="GO" id="GO:0016887">
    <property type="term" value="F:ATP hydrolysis activity"/>
    <property type="evidence" value="ECO:0007669"/>
    <property type="project" value="TreeGrafter"/>
</dbReference>
<dbReference type="SUPFAM" id="SSF52540">
    <property type="entry name" value="P-loop containing nucleoside triphosphate hydrolases"/>
    <property type="match status" value="1"/>
</dbReference>
<dbReference type="Proteomes" id="UP000663281">
    <property type="component" value="Chromosome"/>
</dbReference>
<dbReference type="GO" id="GO:0009898">
    <property type="term" value="C:cytoplasmic side of plasma membrane"/>
    <property type="evidence" value="ECO:0007669"/>
    <property type="project" value="TreeGrafter"/>
</dbReference>
<sequence length="414" mass="45975">MDKPLELLISDANEAKSPMDRATFTMPYPINALLLDSQKKLLLQLERNLDRCINLTWEKTSDFNHIKNKGDSGKAFNLILLVLPDDTQQAKSALQCAAAYNADIIILGQDTPQSVLRVAFQHGVSDFIPLDASPDELYLALKKISVQLSDAAELAPVLAVINGKGGSGASFVAACLAVIAAQRERCDLALLDTDLHYGSLAHILGVEPSYFLSDALQALDEMDEVALKSAMTSRERLHLLAAAPFTLLNTHEEIKLNKIHDLIWKCRQHYSQVIIDFSRGLEGWNGDLLHNAELLVVTQQNLMIIRETKALIQQLVNNMGISKDRIHLLVNRYDKSNTTIKLADIKNALGIDSMSVVANDFKVASECVDLGRPITQVARRQRILGDLQALTNKLIPTKDAQQDHKVSFWARLWN</sequence>
<dbReference type="Pfam" id="PF10609">
    <property type="entry name" value="ParA"/>
    <property type="match status" value="1"/>
</dbReference>
<dbReference type="KEGG" id="scyp:JYB88_15840"/>
<reference evidence="3 4" key="1">
    <citation type="submission" date="2021-03" db="EMBL/GenBank/DDBJ databases">
        <title>Novel species identification of genus Shewanella.</title>
        <authorList>
            <person name="Liu G."/>
            <person name="Zhang Q."/>
        </authorList>
    </citation>
    <scope>NUCLEOTIDE SEQUENCE [LARGE SCALE GENOMIC DNA]</scope>
    <source>
        <strain evidence="3 4">FJAT-53726</strain>
    </source>
</reference>
<keyword evidence="2" id="KW-0067">ATP-binding</keyword>
<dbReference type="Gene3D" id="3.40.50.300">
    <property type="entry name" value="P-loop containing nucleotide triphosphate hydrolases"/>
    <property type="match status" value="1"/>
</dbReference>
<organism evidence="3 4">
    <name type="scientific">Shewanella cyperi</name>
    <dbReference type="NCBI Taxonomy" id="2814292"/>
    <lineage>
        <taxon>Bacteria</taxon>
        <taxon>Pseudomonadati</taxon>
        <taxon>Pseudomonadota</taxon>
        <taxon>Gammaproteobacteria</taxon>
        <taxon>Alteromonadales</taxon>
        <taxon>Shewanellaceae</taxon>
        <taxon>Shewanella</taxon>
    </lineage>
</organism>
<dbReference type="InterPro" id="IPR033756">
    <property type="entry name" value="YlxH/NBP35"/>
</dbReference>
<dbReference type="GO" id="GO:0005829">
    <property type="term" value="C:cytosol"/>
    <property type="evidence" value="ECO:0007669"/>
    <property type="project" value="TreeGrafter"/>
</dbReference>
<keyword evidence="1" id="KW-0547">Nucleotide-binding</keyword>
<protein>
    <submittedName>
        <fullName evidence="3">P-loop NTPase</fullName>
    </submittedName>
</protein>
<dbReference type="PANTHER" id="PTHR43384">
    <property type="entry name" value="SEPTUM SITE-DETERMINING PROTEIN MIND HOMOLOG, CHLOROPLASTIC-RELATED"/>
    <property type="match status" value="1"/>
</dbReference>
<evidence type="ECO:0000256" key="1">
    <source>
        <dbReference type="ARBA" id="ARBA00022741"/>
    </source>
</evidence>
<keyword evidence="4" id="KW-1185">Reference proteome</keyword>
<dbReference type="PANTHER" id="PTHR43384:SF13">
    <property type="entry name" value="SLR0110 PROTEIN"/>
    <property type="match status" value="1"/>
</dbReference>
<dbReference type="AlphaFoldDB" id="A0A974XJN0"/>
<dbReference type="RefSeq" id="WP_207324728.1">
    <property type="nucleotide sequence ID" value="NZ_CP071504.1"/>
</dbReference>
<evidence type="ECO:0000313" key="4">
    <source>
        <dbReference type="Proteomes" id="UP000663281"/>
    </source>
</evidence>
<gene>
    <name evidence="3" type="ORF">JYB88_15840</name>
</gene>
<evidence type="ECO:0000313" key="3">
    <source>
        <dbReference type="EMBL" id="QSX29647.1"/>
    </source>
</evidence>
<dbReference type="EMBL" id="CP071504">
    <property type="protein sequence ID" value="QSX29647.1"/>
    <property type="molecule type" value="Genomic_DNA"/>
</dbReference>
<proteinExistence type="predicted"/>
<dbReference type="GO" id="GO:0051782">
    <property type="term" value="P:negative regulation of cell division"/>
    <property type="evidence" value="ECO:0007669"/>
    <property type="project" value="TreeGrafter"/>
</dbReference>
<accession>A0A974XJN0</accession>
<name>A0A974XJN0_9GAMM</name>